<dbReference type="InterPro" id="IPR038461">
    <property type="entry name" value="Schlafen_AlbA_2_dom_sf"/>
</dbReference>
<proteinExistence type="predicted"/>
<dbReference type="PANTHER" id="PTHR30595">
    <property type="entry name" value="GLPR-RELATED TRANSCRIPTIONAL REPRESSOR"/>
    <property type="match status" value="1"/>
</dbReference>
<evidence type="ECO:0000313" key="2">
    <source>
        <dbReference type="EMBL" id="MEQ2638084.1"/>
    </source>
</evidence>
<dbReference type="Gene3D" id="3.30.565.60">
    <property type="match status" value="1"/>
</dbReference>
<keyword evidence="2" id="KW-0067">ATP-binding</keyword>
<dbReference type="Gene3D" id="3.30.950.30">
    <property type="entry name" value="Schlafen, AAA domain"/>
    <property type="match status" value="1"/>
</dbReference>
<keyword evidence="2" id="KW-0547">Nucleotide-binding</keyword>
<organism evidence="2 3">
    <name type="scientific">Paratractidigestivibacter faecalis</name>
    <dbReference type="NCBI Taxonomy" id="2292441"/>
    <lineage>
        <taxon>Bacteria</taxon>
        <taxon>Bacillati</taxon>
        <taxon>Actinomycetota</taxon>
        <taxon>Coriobacteriia</taxon>
        <taxon>Coriobacteriales</taxon>
        <taxon>Atopobiaceae</taxon>
        <taxon>Paratractidigestivibacter</taxon>
    </lineage>
</organism>
<evidence type="ECO:0000313" key="3">
    <source>
        <dbReference type="Proteomes" id="UP001478817"/>
    </source>
</evidence>
<evidence type="ECO:0000259" key="1">
    <source>
        <dbReference type="Pfam" id="PF04326"/>
    </source>
</evidence>
<dbReference type="PANTHER" id="PTHR30595:SF6">
    <property type="entry name" value="SCHLAFEN ALBA-2 DOMAIN-CONTAINING PROTEIN"/>
    <property type="match status" value="1"/>
</dbReference>
<dbReference type="InterPro" id="IPR038475">
    <property type="entry name" value="RecG_C_sf"/>
</dbReference>
<dbReference type="InterPro" id="IPR007421">
    <property type="entry name" value="Schlafen_AlbA_2_dom"/>
</dbReference>
<comment type="caution">
    <text evidence="2">The sequence shown here is derived from an EMBL/GenBank/DDBJ whole genome shotgun (WGS) entry which is preliminary data.</text>
</comment>
<name>A0ABV1IGQ3_9ACTN</name>
<reference evidence="2 3" key="1">
    <citation type="submission" date="2024-04" db="EMBL/GenBank/DDBJ databases">
        <title>Human intestinal bacterial collection.</title>
        <authorList>
            <person name="Pauvert C."/>
            <person name="Hitch T.C.A."/>
            <person name="Clavel T."/>
        </authorList>
    </citation>
    <scope>NUCLEOTIDE SEQUENCE [LARGE SCALE GENOMIC DNA]</scope>
    <source>
        <strain evidence="2 3">CLA-AA-H197</strain>
    </source>
</reference>
<dbReference type="GO" id="GO:0005524">
    <property type="term" value="F:ATP binding"/>
    <property type="evidence" value="ECO:0007669"/>
    <property type="project" value="UniProtKB-KW"/>
</dbReference>
<sequence length="482" mass="54004">MDLIYQLIGYPNETEWIEFKEGNSDPEQIGRDISALANSAAYAGRECAYKVWEVSDGAHELVGTSFNPLAAKAKGNQDLQIWLRRMLSANANYEFVTIEHEGLVFVVARISAAVMQPVYFQKRAYVRIGSSTTELVAGSAREAELWRRLQRSDFEKQVAESGLTDSEVLEALDVDSFFGLLNLRRPEQKSAVVAEFVNQDMVRPQDDGGYAITNLGALLVARKLSDFAALRKRVLRVIRFDGKGCIDILDDQFFDEGYATAISRAESYIMSAVPSREMADGAFRRVVRDYPQRAVRELLSNTVIHQDLSNATVGPTVGIYSNRIEFSNPGVSLVPPERMLNALPRTRNNALAGLLRQMDLCEEGGTGWDRIIESCEGAMMMAPKIESDEQVGTKVTLFAGSGYDRMTKRQRMDAAYWHACLLYSRGESMNNQSLRERFGLTSEQKSTVAISRLLRDCCTEGLIREEDEEASAKFKRYIPAWA</sequence>
<dbReference type="EMBL" id="JBBNGS010000012">
    <property type="protein sequence ID" value="MEQ2638084.1"/>
    <property type="molecule type" value="Genomic_DNA"/>
</dbReference>
<protein>
    <submittedName>
        <fullName evidence="2">ATP-binding protein</fullName>
    </submittedName>
</protein>
<dbReference type="Pfam" id="PF04326">
    <property type="entry name" value="SLFN_AlbA_2"/>
    <property type="match status" value="1"/>
</dbReference>
<dbReference type="Proteomes" id="UP001478817">
    <property type="component" value="Unassembled WGS sequence"/>
</dbReference>
<gene>
    <name evidence="2" type="ORF">AAAT05_07005</name>
</gene>
<keyword evidence="3" id="KW-1185">Reference proteome</keyword>
<dbReference type="Pfam" id="PF13749">
    <property type="entry name" value="HATPase_c_4"/>
    <property type="match status" value="1"/>
</dbReference>
<accession>A0ABV1IGQ3</accession>
<feature type="domain" description="Schlafen AlbA-2" evidence="1">
    <location>
        <begin position="13"/>
        <end position="134"/>
    </location>
</feature>